<keyword evidence="8 17" id="KW-0732">Signal</keyword>
<dbReference type="GO" id="GO:0033897">
    <property type="term" value="F:ribonuclease T2 activity"/>
    <property type="evidence" value="ECO:0007669"/>
    <property type="project" value="UniProtKB-EC"/>
</dbReference>
<dbReference type="GO" id="GO:0005775">
    <property type="term" value="C:vacuolar lumen"/>
    <property type="evidence" value="ECO:0007669"/>
    <property type="project" value="UniProtKB-SubCell"/>
</dbReference>
<evidence type="ECO:0000256" key="5">
    <source>
        <dbReference type="ARBA" id="ARBA00022490"/>
    </source>
</evidence>
<evidence type="ECO:0000256" key="13">
    <source>
        <dbReference type="ARBA" id="ARBA00023239"/>
    </source>
</evidence>
<keyword evidence="10" id="KW-0378">Hydrolase</keyword>
<evidence type="ECO:0000256" key="17">
    <source>
        <dbReference type="SAM" id="SignalP"/>
    </source>
</evidence>
<feature type="chain" id="PRO_5014865515" description="ribonuclease T2" evidence="17">
    <location>
        <begin position="18"/>
        <end position="414"/>
    </location>
</feature>
<dbReference type="SUPFAM" id="SSF55895">
    <property type="entry name" value="Ribonuclease Rh-like"/>
    <property type="match status" value="1"/>
</dbReference>
<dbReference type="EC" id="4.6.1.19" evidence="4"/>
<dbReference type="PANTHER" id="PTHR11240">
    <property type="entry name" value="RIBONUCLEASE T2"/>
    <property type="match status" value="1"/>
</dbReference>
<dbReference type="OrthoDB" id="435754at2759"/>
<keyword evidence="9" id="KW-0255">Endonuclease</keyword>
<reference evidence="19 20" key="1">
    <citation type="journal article" date="2017" name="G3 (Bethesda)">
        <title>First Draft Genome Sequence of the Pathogenic Fungus Lomentospora prolificans (Formerly Scedosporium prolificans).</title>
        <authorList>
            <person name="Luo R."/>
            <person name="Zimin A."/>
            <person name="Workman R."/>
            <person name="Fan Y."/>
            <person name="Pertea G."/>
            <person name="Grossman N."/>
            <person name="Wear M.P."/>
            <person name="Jia B."/>
            <person name="Miller H."/>
            <person name="Casadevall A."/>
            <person name="Timp W."/>
            <person name="Zhang S.X."/>
            <person name="Salzberg S.L."/>
        </authorList>
    </citation>
    <scope>NUCLEOTIDE SEQUENCE [LARGE SCALE GENOMIC DNA]</scope>
    <source>
        <strain evidence="19 20">JHH-5317</strain>
    </source>
</reference>
<dbReference type="Proteomes" id="UP000233524">
    <property type="component" value="Unassembled WGS sequence"/>
</dbReference>
<keyword evidence="11" id="KW-1015">Disulfide bond</keyword>
<dbReference type="InterPro" id="IPR033130">
    <property type="entry name" value="RNase_T2_His_AS_2"/>
</dbReference>
<dbReference type="InterPro" id="IPR033697">
    <property type="entry name" value="Ribonuclease_T2_eukaryotic"/>
</dbReference>
<dbReference type="STRING" id="41688.A0A2N3MYY2"/>
<evidence type="ECO:0000256" key="14">
    <source>
        <dbReference type="ARBA" id="ARBA00025494"/>
    </source>
</evidence>
<evidence type="ECO:0000256" key="11">
    <source>
        <dbReference type="ARBA" id="ARBA00023157"/>
    </source>
</evidence>
<dbReference type="PANTHER" id="PTHR11240:SF22">
    <property type="entry name" value="RIBONUCLEASE T2"/>
    <property type="match status" value="1"/>
</dbReference>
<comment type="function">
    <text evidence="14">Rnase which modulates cell survival under stress conditions. Released from the vacuole to the cytoplasm during stress to promote tRNA and rRNA cleavage and to activate separately a downstream pathway that promotes cell death. Involved in cell size, vacuolar morphology and growth at high temperatures and high salt concentration.</text>
</comment>
<evidence type="ECO:0000256" key="12">
    <source>
        <dbReference type="ARBA" id="ARBA00023180"/>
    </source>
</evidence>
<dbReference type="AlphaFoldDB" id="A0A2N3MYY2"/>
<evidence type="ECO:0000256" key="3">
    <source>
        <dbReference type="ARBA" id="ARBA00007469"/>
    </source>
</evidence>
<dbReference type="InterPro" id="IPR001568">
    <property type="entry name" value="RNase_T2-like"/>
</dbReference>
<evidence type="ECO:0000256" key="1">
    <source>
        <dbReference type="ARBA" id="ARBA00004410"/>
    </source>
</evidence>
<evidence type="ECO:0000256" key="7">
    <source>
        <dbReference type="ARBA" id="ARBA00022722"/>
    </source>
</evidence>
<keyword evidence="20" id="KW-1185">Reference proteome</keyword>
<organism evidence="19 20">
    <name type="scientific">Lomentospora prolificans</name>
    <dbReference type="NCBI Taxonomy" id="41688"/>
    <lineage>
        <taxon>Eukaryota</taxon>
        <taxon>Fungi</taxon>
        <taxon>Dikarya</taxon>
        <taxon>Ascomycota</taxon>
        <taxon>Pezizomycotina</taxon>
        <taxon>Sordariomycetes</taxon>
        <taxon>Hypocreomycetidae</taxon>
        <taxon>Microascales</taxon>
        <taxon>Microascaceae</taxon>
        <taxon>Lomentospora</taxon>
    </lineage>
</organism>
<dbReference type="PROSITE" id="PS00531">
    <property type="entry name" value="RNASE_T2_2"/>
    <property type="match status" value="1"/>
</dbReference>
<accession>A0A2N3MYY2</accession>
<feature type="active site" evidence="15">
    <location>
        <position position="146"/>
    </location>
</feature>
<evidence type="ECO:0000256" key="4">
    <source>
        <dbReference type="ARBA" id="ARBA00012571"/>
    </source>
</evidence>
<dbReference type="GO" id="GO:0006401">
    <property type="term" value="P:RNA catabolic process"/>
    <property type="evidence" value="ECO:0007669"/>
    <property type="project" value="TreeGrafter"/>
</dbReference>
<dbReference type="GO" id="GO:0005576">
    <property type="term" value="C:extracellular region"/>
    <property type="evidence" value="ECO:0007669"/>
    <property type="project" value="TreeGrafter"/>
</dbReference>
<keyword evidence="7" id="KW-0540">Nuclease</keyword>
<comment type="subcellular location">
    <subcellularLocation>
        <location evidence="2">Cytoplasm</location>
    </subcellularLocation>
    <subcellularLocation>
        <location evidence="1">Vacuole lumen</location>
    </subcellularLocation>
</comment>
<dbReference type="CDD" id="cd01061">
    <property type="entry name" value="RNase_T2_euk"/>
    <property type="match status" value="1"/>
</dbReference>
<keyword evidence="5" id="KW-0963">Cytoplasm</keyword>
<dbReference type="Gene3D" id="3.90.730.10">
    <property type="entry name" value="Ribonuclease T2-like"/>
    <property type="match status" value="1"/>
</dbReference>
<dbReference type="VEuPathDB" id="FungiDB:jhhlp_008761"/>
<feature type="active site" evidence="15">
    <location>
        <position position="150"/>
    </location>
</feature>
<keyword evidence="12" id="KW-0325">Glycoprotein</keyword>
<comment type="similarity">
    <text evidence="3 16">Belongs to the RNase T2 family.</text>
</comment>
<dbReference type="InParanoid" id="A0A2N3MYY2"/>
<dbReference type="InterPro" id="IPR057328">
    <property type="entry name" value="RNaseT2L_C"/>
</dbReference>
<evidence type="ECO:0000256" key="8">
    <source>
        <dbReference type="ARBA" id="ARBA00022729"/>
    </source>
</evidence>
<feature type="domain" description="RNase T2-like C-terminal" evidence="18">
    <location>
        <begin position="295"/>
        <end position="412"/>
    </location>
</feature>
<comment type="caution">
    <text evidence="19">The sequence shown here is derived from an EMBL/GenBank/DDBJ whole genome shotgun (WGS) entry which is preliminary data.</text>
</comment>
<gene>
    <name evidence="19" type="ORF">jhhlp_008761</name>
</gene>
<keyword evidence="13" id="KW-0456">Lyase</keyword>
<feature type="signal peptide" evidence="17">
    <location>
        <begin position="1"/>
        <end position="17"/>
    </location>
</feature>
<keyword evidence="6" id="KW-0926">Vacuole</keyword>
<dbReference type="Pfam" id="PF25488">
    <property type="entry name" value="RNaseT2L_C"/>
    <property type="match status" value="1"/>
</dbReference>
<dbReference type="FunCoup" id="A0A2N3MYY2">
    <property type="interactions" value="128"/>
</dbReference>
<evidence type="ECO:0000256" key="2">
    <source>
        <dbReference type="ARBA" id="ARBA00004496"/>
    </source>
</evidence>
<evidence type="ECO:0000256" key="10">
    <source>
        <dbReference type="ARBA" id="ARBA00022801"/>
    </source>
</evidence>
<dbReference type="GO" id="GO:0016787">
    <property type="term" value="F:hydrolase activity"/>
    <property type="evidence" value="ECO:0007669"/>
    <property type="project" value="UniProtKB-KW"/>
</dbReference>
<protein>
    <recommendedName>
        <fullName evidence="4">ribonuclease T2</fullName>
        <ecNumber evidence="4">4.6.1.19</ecNumber>
    </recommendedName>
</protein>
<dbReference type="GO" id="GO:0003723">
    <property type="term" value="F:RNA binding"/>
    <property type="evidence" value="ECO:0007669"/>
    <property type="project" value="InterPro"/>
</dbReference>
<evidence type="ECO:0000256" key="6">
    <source>
        <dbReference type="ARBA" id="ARBA00022554"/>
    </source>
</evidence>
<evidence type="ECO:0000313" key="20">
    <source>
        <dbReference type="Proteomes" id="UP000233524"/>
    </source>
</evidence>
<sequence>MQLYSLFFAALASPALAKLTSQACPTDSPLSCQNTTAFEDTCCFNYPGGQILLTQFWDTDPSTGPEDSWTIHGLWYVFRIAFSTSTADWYIRPDKCDGSWEQYCDESRQYRNLTAMLNASAPCTLGYMQTYWKDYSGDDESFWEHEFDKHGTCMSPLEPSCYPNYQPGQEAVDYFKRTVKLFKTLPSYAWLAEAGIVPSETNTYTLAEIQAALRAHHGHDVIINCNNGELNELWYHFNVQGSIQSGKYFAVDPVGSPSTCPATGIKYLPKYSSTVPENPTSSTTAAPLPTGEAGALSGKGRFYVYTGGASDGFLISGGTWYRAGGTPATYTATPNSDGSTFTLATSKGKCAVLEDALSCASSVSTASSFGFDGTYLTFGESSTFYATEAPSGTAQGIVYTTPKDVSFQVTWVAS</sequence>
<proteinExistence type="inferred from homology"/>
<evidence type="ECO:0000256" key="15">
    <source>
        <dbReference type="PIRSR" id="PIRSR633697-1"/>
    </source>
</evidence>
<dbReference type="Pfam" id="PF00445">
    <property type="entry name" value="Ribonuclease_T2"/>
    <property type="match status" value="1"/>
</dbReference>
<evidence type="ECO:0000256" key="16">
    <source>
        <dbReference type="RuleBase" id="RU004328"/>
    </source>
</evidence>
<dbReference type="InterPro" id="IPR036430">
    <property type="entry name" value="RNase_T2-like_sf"/>
</dbReference>
<evidence type="ECO:0000259" key="18">
    <source>
        <dbReference type="Pfam" id="PF25488"/>
    </source>
</evidence>
<feature type="active site" evidence="15">
    <location>
        <position position="72"/>
    </location>
</feature>
<dbReference type="EMBL" id="NLAX01001623">
    <property type="protein sequence ID" value="PKS05386.1"/>
    <property type="molecule type" value="Genomic_DNA"/>
</dbReference>
<evidence type="ECO:0000313" key="19">
    <source>
        <dbReference type="EMBL" id="PKS05386.1"/>
    </source>
</evidence>
<name>A0A2N3MYY2_9PEZI</name>
<evidence type="ECO:0000256" key="9">
    <source>
        <dbReference type="ARBA" id="ARBA00022759"/>
    </source>
</evidence>